<dbReference type="GO" id="GO:0005871">
    <property type="term" value="C:kinesin complex"/>
    <property type="evidence" value="ECO:0007669"/>
    <property type="project" value="TreeGrafter"/>
</dbReference>
<proteinExistence type="inferred from homology"/>
<evidence type="ECO:0000313" key="5">
    <source>
        <dbReference type="EMBL" id="GMI16594.1"/>
    </source>
</evidence>
<feature type="coiled-coil region" evidence="2">
    <location>
        <begin position="126"/>
        <end position="173"/>
    </location>
</feature>
<dbReference type="OrthoDB" id="10606781at2759"/>
<dbReference type="Proteomes" id="UP001165122">
    <property type="component" value="Unassembled WGS sequence"/>
</dbReference>
<protein>
    <recommendedName>
        <fullName evidence="4">Kinesin motor domain-containing protein</fullName>
    </recommendedName>
</protein>
<dbReference type="InterPro" id="IPR001752">
    <property type="entry name" value="Kinesin_motor_dom"/>
</dbReference>
<comment type="caution">
    <text evidence="1">Lacks conserved residue(s) required for the propagation of feature annotation.</text>
</comment>
<comment type="similarity">
    <text evidence="1">Belongs to the TRAFAC class myosin-kinesin ATPase superfamily. Kinesin family.</text>
</comment>
<dbReference type="InterPro" id="IPR036961">
    <property type="entry name" value="Kinesin_motor_dom_sf"/>
</dbReference>
<dbReference type="SUPFAM" id="SSF52540">
    <property type="entry name" value="P-loop containing nucleoside triphosphate hydrolases"/>
    <property type="match status" value="1"/>
</dbReference>
<dbReference type="GO" id="GO:0008017">
    <property type="term" value="F:microtubule binding"/>
    <property type="evidence" value="ECO:0007669"/>
    <property type="project" value="InterPro"/>
</dbReference>
<dbReference type="GO" id="GO:0005524">
    <property type="term" value="F:ATP binding"/>
    <property type="evidence" value="ECO:0007669"/>
    <property type="project" value="InterPro"/>
</dbReference>
<evidence type="ECO:0000259" key="4">
    <source>
        <dbReference type="PROSITE" id="PS50067"/>
    </source>
</evidence>
<dbReference type="Gene3D" id="3.40.850.10">
    <property type="entry name" value="Kinesin motor domain"/>
    <property type="match status" value="1"/>
</dbReference>
<feature type="coiled-coil region" evidence="2">
    <location>
        <begin position="877"/>
        <end position="936"/>
    </location>
</feature>
<accession>A0A9W7KZ10</accession>
<dbReference type="GO" id="GO:0007018">
    <property type="term" value="P:microtubule-based movement"/>
    <property type="evidence" value="ECO:0007669"/>
    <property type="project" value="InterPro"/>
</dbReference>
<dbReference type="SMART" id="SM00129">
    <property type="entry name" value="KISc"/>
    <property type="match status" value="1"/>
</dbReference>
<dbReference type="Pfam" id="PF00225">
    <property type="entry name" value="Kinesin"/>
    <property type="match status" value="1"/>
</dbReference>
<dbReference type="InterPro" id="IPR027417">
    <property type="entry name" value="P-loop_NTPase"/>
</dbReference>
<feature type="coiled-coil region" evidence="2">
    <location>
        <begin position="759"/>
        <end position="786"/>
    </location>
</feature>
<feature type="compositionally biased region" description="Gly residues" evidence="3">
    <location>
        <begin position="90"/>
        <end position="99"/>
    </location>
</feature>
<name>A0A9W7KZ10_9STRA</name>
<reference evidence="6" key="1">
    <citation type="journal article" date="2023" name="Commun. Biol.">
        <title>Genome analysis of Parmales, the sister group of diatoms, reveals the evolutionary specialization of diatoms from phago-mixotrophs to photoautotrophs.</title>
        <authorList>
            <person name="Ban H."/>
            <person name="Sato S."/>
            <person name="Yoshikawa S."/>
            <person name="Yamada K."/>
            <person name="Nakamura Y."/>
            <person name="Ichinomiya M."/>
            <person name="Sato N."/>
            <person name="Blanc-Mathieu R."/>
            <person name="Endo H."/>
            <person name="Kuwata A."/>
            <person name="Ogata H."/>
        </authorList>
    </citation>
    <scope>NUCLEOTIDE SEQUENCE [LARGE SCALE GENOMIC DNA]</scope>
    <source>
        <strain evidence="6">NIES 3700</strain>
    </source>
</reference>
<dbReference type="AlphaFoldDB" id="A0A9W7KZ10"/>
<sequence length="1113" mass="122333">MNQESLSYDNYLEEVLQTSRADAMLDGSSPIVSPQSSKGKRNKIKKLAGVFAGGGKVNKGETTSSPTSSPEADDRAREIAELLSYKRRGVGGAEGGSSGGRDPNRVSTKSAMSPNRKKELEDLQRKAGVQEKRKVVEDRVEQVMEEQEKEEGVLNLLEQRRRLSQERAEMAKKIKAVGQQAQQQQHQVFESSVGSMASMASMGSAESGASIYSGVSLGSGGSGGSKQQLRCVVRIRPLGGGEESPNGCVSETQEGGLRVIDPRNKLTAKIFQFDQTFTEEDGQEEVFGNVGYPMVEHLLQNGGSSSLVSCGESGSAFTLFGAPQSENESDLGIVPRLCIHLLANLDVQGGDKMTLSFVRVEGGGGLVDLMKEGEEDSELRLREHPDLGTMVENLTEVVIGDPRDIQYYIELAELAAEEEEMKADFVPSFNLFIVKVKREGQSSRIQVLDMGSCESESVEKRKGISALAMTIREMTGDGRKGRQLHSYRDHVLTRVMKEGLVSEGAKCIVVANLSPSSSVYDSTLMTLGYLERLLPAKVMKKIMLAREKMEAEGGAFSPDEKKALVEEMGGGEMLKQVVSDPRQRVARLLEEEEEEEEEEETVMDGDSIDEMINGGGGAPPFSPESPNAAVMADNVLLSSALEEVESLKEQLEKSDEELLDLGGKNEQLLVEVGKGKRDLAATMKMVEEFKAKLAGKEGDIGVMKDDMEEAQKVISALKSKLRVSESEVEALKVEVSVSLENQKLAEASKAEMEGMLGNIRGEINEKSEAMTEIKLLKERVEMLETEKGGLLKSIEQLKIVSEGHRSQAVSSLRMLSQRQESLKYETEFGKLGRIVGEGGVNTNTNMNRLKFDSDLEITLETERGLRMKSEEVSALVAARARASAAEHENIMAKMKIEVEEERGLRMKAEEVSYLVASRAEERTVALEKEVRELRSMVKTEKEMGVSWVEERERLKESIQNKDIALSVLGGELGNMKEASDKEVESLWGVVNKLDTIEGEKDTKISELRSERDQARQELARFIRETGGQRKELSEWKDKAKHFQKVAVTMKAAASKTRAEASKYRKELIEIDKQLLEVAKNEGIDIVDIKVKGGLGLRGLGGGGNNEENKNEFV</sequence>
<dbReference type="PROSITE" id="PS50067">
    <property type="entry name" value="KINESIN_MOTOR_2"/>
    <property type="match status" value="1"/>
</dbReference>
<dbReference type="PANTHER" id="PTHR24115">
    <property type="entry name" value="KINESIN-RELATED"/>
    <property type="match status" value="1"/>
</dbReference>
<feature type="region of interest" description="Disordered" evidence="3">
    <location>
        <begin position="21"/>
        <end position="126"/>
    </location>
</feature>
<feature type="domain" description="Kinesin motor" evidence="4">
    <location>
        <begin position="228"/>
        <end position="536"/>
    </location>
</feature>
<gene>
    <name evidence="5" type="ORF">TrLO_g15615</name>
</gene>
<comment type="caution">
    <text evidence="5">The sequence shown here is derived from an EMBL/GenBank/DDBJ whole genome shotgun (WGS) entry which is preliminary data.</text>
</comment>
<feature type="coiled-coil region" evidence="2">
    <location>
        <begin position="634"/>
        <end position="664"/>
    </location>
</feature>
<dbReference type="GO" id="GO:0016887">
    <property type="term" value="F:ATP hydrolysis activity"/>
    <property type="evidence" value="ECO:0007669"/>
    <property type="project" value="TreeGrafter"/>
</dbReference>
<feature type="compositionally biased region" description="Basic and acidic residues" evidence="3">
    <location>
        <begin position="116"/>
        <end position="126"/>
    </location>
</feature>
<organism evidence="5 6">
    <name type="scientific">Triparma laevis f. longispina</name>
    <dbReference type="NCBI Taxonomy" id="1714387"/>
    <lineage>
        <taxon>Eukaryota</taxon>
        <taxon>Sar</taxon>
        <taxon>Stramenopiles</taxon>
        <taxon>Ochrophyta</taxon>
        <taxon>Bolidophyceae</taxon>
        <taxon>Parmales</taxon>
        <taxon>Triparmaceae</taxon>
        <taxon>Triparma</taxon>
    </lineage>
</organism>
<keyword evidence="6" id="KW-1185">Reference proteome</keyword>
<evidence type="ECO:0000313" key="6">
    <source>
        <dbReference type="Proteomes" id="UP001165122"/>
    </source>
</evidence>
<dbReference type="GO" id="GO:0003777">
    <property type="term" value="F:microtubule motor activity"/>
    <property type="evidence" value="ECO:0007669"/>
    <property type="project" value="InterPro"/>
</dbReference>
<dbReference type="EMBL" id="BRXW01000257">
    <property type="protein sequence ID" value="GMI16594.1"/>
    <property type="molecule type" value="Genomic_DNA"/>
</dbReference>
<dbReference type="GO" id="GO:0005874">
    <property type="term" value="C:microtubule"/>
    <property type="evidence" value="ECO:0007669"/>
    <property type="project" value="TreeGrafter"/>
</dbReference>
<evidence type="ECO:0000256" key="3">
    <source>
        <dbReference type="SAM" id="MobiDB-lite"/>
    </source>
</evidence>
<evidence type="ECO:0000256" key="2">
    <source>
        <dbReference type="SAM" id="Coils"/>
    </source>
</evidence>
<keyword evidence="2" id="KW-0175">Coiled coil</keyword>
<feature type="coiled-coil region" evidence="2">
    <location>
        <begin position="707"/>
        <end position="734"/>
    </location>
</feature>
<evidence type="ECO:0000256" key="1">
    <source>
        <dbReference type="PROSITE-ProRule" id="PRU00283"/>
    </source>
</evidence>
<dbReference type="InterPro" id="IPR027640">
    <property type="entry name" value="Kinesin-like_fam"/>
</dbReference>